<feature type="transmembrane region" description="Helical" evidence="9">
    <location>
        <begin position="148"/>
        <end position="167"/>
    </location>
</feature>
<evidence type="ECO:0000256" key="2">
    <source>
        <dbReference type="ARBA" id="ARBA00005974"/>
    </source>
</evidence>
<comment type="subcellular location">
    <subcellularLocation>
        <location evidence="1">Mitochondrion membrane</location>
        <topology evidence="1">Multi-pass membrane protein</topology>
    </subcellularLocation>
</comment>
<keyword evidence="5" id="KW-0029">Amino-acid transport</keyword>
<evidence type="ECO:0000256" key="9">
    <source>
        <dbReference type="SAM" id="Phobius"/>
    </source>
</evidence>
<dbReference type="GO" id="GO:1990542">
    <property type="term" value="P:mitochondrial transmembrane transport"/>
    <property type="evidence" value="ECO:0007669"/>
    <property type="project" value="TreeGrafter"/>
</dbReference>
<comment type="similarity">
    <text evidence="2">Belongs to the sideroflexin family.</text>
</comment>
<evidence type="ECO:0000313" key="13">
    <source>
        <dbReference type="Proteomes" id="UP000583944"/>
    </source>
</evidence>
<evidence type="ECO:0000256" key="3">
    <source>
        <dbReference type="ARBA" id="ARBA00022448"/>
    </source>
</evidence>
<keyword evidence="8 9" id="KW-0472">Membrane</keyword>
<dbReference type="Proteomes" id="UP000583944">
    <property type="component" value="Unassembled WGS sequence"/>
</dbReference>
<dbReference type="GO" id="GO:0006865">
    <property type="term" value="P:amino acid transport"/>
    <property type="evidence" value="ECO:0007669"/>
    <property type="project" value="UniProtKB-KW"/>
</dbReference>
<dbReference type="GO" id="GO:0015075">
    <property type="term" value="F:monoatomic ion transmembrane transporter activity"/>
    <property type="evidence" value="ECO:0007669"/>
    <property type="project" value="InterPro"/>
</dbReference>
<dbReference type="VEuPathDB" id="TriTrypDB:TCDM_06214"/>
<dbReference type="PANTHER" id="PTHR11153:SF6">
    <property type="entry name" value="SIDEROFLEXIN-5"/>
    <property type="match status" value="1"/>
</dbReference>
<evidence type="ECO:0000313" key="12">
    <source>
        <dbReference type="Proteomes" id="UP000246078"/>
    </source>
</evidence>
<feature type="transmembrane region" description="Helical" evidence="9">
    <location>
        <begin position="179"/>
        <end position="199"/>
    </location>
</feature>
<dbReference type="VEuPathDB" id="TriTrypDB:C3747_196g9"/>
<dbReference type="GO" id="GO:0005743">
    <property type="term" value="C:mitochondrial inner membrane"/>
    <property type="evidence" value="ECO:0007669"/>
    <property type="project" value="TreeGrafter"/>
</dbReference>
<dbReference type="Pfam" id="PF03820">
    <property type="entry name" value="SFXNs"/>
    <property type="match status" value="1"/>
</dbReference>
<gene>
    <name evidence="11" type="ORF">C3747_196g9</name>
    <name evidence="10" type="ORF">ECC02_006651</name>
</gene>
<dbReference type="VEuPathDB" id="TriTrypDB:TcCLB.510153.19"/>
<evidence type="ECO:0000256" key="5">
    <source>
        <dbReference type="ARBA" id="ARBA00022970"/>
    </source>
</evidence>
<dbReference type="VEuPathDB" id="TriTrypDB:TcBrA4_0095310"/>
<evidence type="ECO:0000256" key="1">
    <source>
        <dbReference type="ARBA" id="ARBA00004225"/>
    </source>
</evidence>
<evidence type="ECO:0000313" key="11">
    <source>
        <dbReference type="EMBL" id="PWV01662.1"/>
    </source>
</evidence>
<name>A0A2V2VZ46_TRYCR</name>
<reference evidence="10" key="3">
    <citation type="submission" date="2020-04" db="EMBL/GenBank/DDBJ databases">
        <authorList>
            <person name="Diaz Viraque F."/>
        </authorList>
    </citation>
    <scope>NUCLEOTIDE SEQUENCE</scope>
    <source>
        <strain evidence="10">Berenice</strain>
    </source>
</reference>
<reference evidence="10 13" key="2">
    <citation type="journal article" date="2019" name="Genome Biol. Evol.">
        <title>Nanopore Sequencing Significantly Improves Genome Assembly of the Protozoan Parasite Trypanosoma cruzi.</title>
        <authorList>
            <person name="Diaz-Viraque F."/>
            <person name="Pita S."/>
            <person name="Greif G."/>
            <person name="de Souza R.C.M."/>
            <person name="Iraola G."/>
            <person name="Robello C."/>
        </authorList>
    </citation>
    <scope>NUCLEOTIDE SEQUENCE [LARGE SCALE GENOMIC DNA]</scope>
    <source>
        <strain evidence="10 13">Berenice</strain>
    </source>
</reference>
<evidence type="ECO:0000313" key="10">
    <source>
        <dbReference type="EMBL" id="KAF5220347.1"/>
    </source>
</evidence>
<evidence type="ECO:0000256" key="7">
    <source>
        <dbReference type="ARBA" id="ARBA00023128"/>
    </source>
</evidence>
<dbReference type="VEuPathDB" id="TriTrypDB:C4B63_85g60"/>
<dbReference type="EMBL" id="PRFC01000196">
    <property type="protein sequence ID" value="PWV01662.1"/>
    <property type="molecule type" value="Genomic_DNA"/>
</dbReference>
<dbReference type="VEuPathDB" id="TriTrypDB:TCSYLVIO_003432"/>
<reference evidence="11 12" key="1">
    <citation type="journal article" date="2018" name="Microb. Genom.">
        <title>Expanding an expanded genome: long-read sequencing of Trypanosoma cruzi.</title>
        <authorList>
            <person name="Berna L."/>
            <person name="Rodriguez M."/>
            <person name="Chiribao M.L."/>
            <person name="Parodi-Talice A."/>
            <person name="Pita S."/>
            <person name="Rijo G."/>
            <person name="Alvarez-Valin F."/>
            <person name="Robello C."/>
        </authorList>
    </citation>
    <scope>NUCLEOTIDE SEQUENCE [LARGE SCALE GENOMIC DNA]</scope>
    <source>
        <strain evidence="11 12">TCC</strain>
    </source>
</reference>
<keyword evidence="3" id="KW-0813">Transport</keyword>
<keyword evidence="6 9" id="KW-1133">Transmembrane helix</keyword>
<dbReference type="EMBL" id="JABDHM010000053">
    <property type="protein sequence ID" value="KAF5220347.1"/>
    <property type="molecule type" value="Genomic_DNA"/>
</dbReference>
<accession>A0A2V2VZ46</accession>
<comment type="caution">
    <text evidence="11">The sequence shown here is derived from an EMBL/GenBank/DDBJ whole genome shotgun (WGS) entry which is preliminary data.</text>
</comment>
<evidence type="ECO:0000256" key="4">
    <source>
        <dbReference type="ARBA" id="ARBA00022692"/>
    </source>
</evidence>
<feature type="transmembrane region" description="Helical" evidence="9">
    <location>
        <begin position="20"/>
        <end position="36"/>
    </location>
</feature>
<dbReference type="VEuPathDB" id="TriTrypDB:TcCLB.511583.40"/>
<dbReference type="VEuPathDB" id="TriTrypDB:BCY84_11985"/>
<evidence type="ECO:0000256" key="8">
    <source>
        <dbReference type="ARBA" id="ARBA00023136"/>
    </source>
</evidence>
<dbReference type="AlphaFoldDB" id="A0A2V2VZ46"/>
<dbReference type="VEuPathDB" id="TriTrypDB:ECC02_006651"/>
<dbReference type="VEuPathDB" id="TriTrypDB:TcCL_ESM02840"/>
<dbReference type="InterPro" id="IPR004686">
    <property type="entry name" value="Mtc"/>
</dbReference>
<dbReference type="PANTHER" id="PTHR11153">
    <property type="entry name" value="SIDEROFLEXIN"/>
    <property type="match status" value="1"/>
</dbReference>
<dbReference type="VEuPathDB" id="TriTrypDB:TcG_03495"/>
<keyword evidence="7" id="KW-0496">Mitochondrion</keyword>
<proteinExistence type="inferred from homology"/>
<sequence>MFSYPPFSLTKPMYDTDTYIGRSLYFFFSINPLLCFQTERMLMQKRLLLDRVAAGEKVSVDDKTLWKARMAIENCVHPTTGEVIFPLFRMCAFLPMNSLIVPFMMTPGTVSSVARTVFIQWFNQSYNSAVNYANRSSEKQKLGELSKAYVAAVGISVSGALGATALLKRVPSGTLQATVIRATLPCLAVSAAAIVNLSLMRKNEWMSSGQGLKVVDEDGEVRGYSLVAGMDSLKKCSVTRVVWNIPSMFLPTLLMAPLTARFGFARAYPICTETALQIAGLAVGVPAALGAFSTTVSIPANRLETSFRDLKRKDGTPVKMYTYYKGL</sequence>
<protein>
    <submittedName>
        <fullName evidence="10 11">Tricarboxylate carrier</fullName>
    </submittedName>
</protein>
<organism evidence="11 12">
    <name type="scientific">Trypanosoma cruzi</name>
    <dbReference type="NCBI Taxonomy" id="5693"/>
    <lineage>
        <taxon>Eukaryota</taxon>
        <taxon>Discoba</taxon>
        <taxon>Euglenozoa</taxon>
        <taxon>Kinetoplastea</taxon>
        <taxon>Metakinetoplastina</taxon>
        <taxon>Trypanosomatida</taxon>
        <taxon>Trypanosomatidae</taxon>
        <taxon>Trypanosoma</taxon>
        <taxon>Schizotrypanum</taxon>
    </lineage>
</organism>
<dbReference type="VEuPathDB" id="TriTrypDB:Tc_MARK_2143"/>
<evidence type="ECO:0000256" key="6">
    <source>
        <dbReference type="ARBA" id="ARBA00022989"/>
    </source>
</evidence>
<dbReference type="Proteomes" id="UP000246078">
    <property type="component" value="Unassembled WGS sequence"/>
</dbReference>
<dbReference type="VEuPathDB" id="TriTrypDB:TcYC6_0084340"/>
<keyword evidence="4 9" id="KW-0812">Transmembrane</keyword>